<feature type="region of interest" description="Disordered" evidence="1">
    <location>
        <begin position="732"/>
        <end position="751"/>
    </location>
</feature>
<reference evidence="3" key="1">
    <citation type="journal article" date="2006" name="PLoS Biol.">
        <title>Macronuclear genome sequence of the ciliate Tetrahymena thermophila, a model eukaryote.</title>
        <authorList>
            <person name="Eisen J.A."/>
            <person name="Coyne R.S."/>
            <person name="Wu M."/>
            <person name="Wu D."/>
            <person name="Thiagarajan M."/>
            <person name="Wortman J.R."/>
            <person name="Badger J.H."/>
            <person name="Ren Q."/>
            <person name="Amedeo P."/>
            <person name="Jones K.M."/>
            <person name="Tallon L.J."/>
            <person name="Delcher A.L."/>
            <person name="Salzberg S.L."/>
            <person name="Silva J.C."/>
            <person name="Haas B.J."/>
            <person name="Majoros W.H."/>
            <person name="Farzad M."/>
            <person name="Carlton J.M."/>
            <person name="Smith R.K. Jr."/>
            <person name="Garg J."/>
            <person name="Pearlman R.E."/>
            <person name="Karrer K.M."/>
            <person name="Sun L."/>
            <person name="Manning G."/>
            <person name="Elde N.C."/>
            <person name="Turkewitz A.P."/>
            <person name="Asai D.J."/>
            <person name="Wilkes D.E."/>
            <person name="Wang Y."/>
            <person name="Cai H."/>
            <person name="Collins K."/>
            <person name="Stewart B.A."/>
            <person name="Lee S.R."/>
            <person name="Wilamowska K."/>
            <person name="Weinberg Z."/>
            <person name="Ruzzo W.L."/>
            <person name="Wloga D."/>
            <person name="Gaertig J."/>
            <person name="Frankel J."/>
            <person name="Tsao C.-C."/>
            <person name="Gorovsky M.A."/>
            <person name="Keeling P.J."/>
            <person name="Waller R.F."/>
            <person name="Patron N.J."/>
            <person name="Cherry J.M."/>
            <person name="Stover N.A."/>
            <person name="Krieger C.J."/>
            <person name="del Toro C."/>
            <person name="Ryder H.F."/>
            <person name="Williamson S.C."/>
            <person name="Barbeau R.A."/>
            <person name="Hamilton E.P."/>
            <person name="Orias E."/>
        </authorList>
    </citation>
    <scope>NUCLEOTIDE SEQUENCE [LARGE SCALE GENOMIC DNA]</scope>
    <source>
        <strain evidence="3">SB210</strain>
    </source>
</reference>
<feature type="compositionally biased region" description="Polar residues" evidence="1">
    <location>
        <begin position="854"/>
        <end position="883"/>
    </location>
</feature>
<name>Q22KC2_TETTS</name>
<evidence type="ECO:0000313" key="3">
    <source>
        <dbReference type="Proteomes" id="UP000009168"/>
    </source>
</evidence>
<dbReference type="HOGENOM" id="CLU_274465_0_0_1"/>
<dbReference type="InParanoid" id="Q22KC2"/>
<feature type="compositionally biased region" description="Basic and acidic residues" evidence="1">
    <location>
        <begin position="884"/>
        <end position="898"/>
    </location>
</feature>
<evidence type="ECO:0000313" key="2">
    <source>
        <dbReference type="EMBL" id="EAR85877.1"/>
    </source>
</evidence>
<organism evidence="2 3">
    <name type="scientific">Tetrahymena thermophila (strain SB210)</name>
    <dbReference type="NCBI Taxonomy" id="312017"/>
    <lineage>
        <taxon>Eukaryota</taxon>
        <taxon>Sar</taxon>
        <taxon>Alveolata</taxon>
        <taxon>Ciliophora</taxon>
        <taxon>Intramacronucleata</taxon>
        <taxon>Oligohymenophorea</taxon>
        <taxon>Hymenostomatida</taxon>
        <taxon>Tetrahymenina</taxon>
        <taxon>Tetrahymenidae</taxon>
        <taxon>Tetrahymena</taxon>
    </lineage>
</organism>
<feature type="region of interest" description="Disordered" evidence="1">
    <location>
        <begin position="944"/>
        <end position="979"/>
    </location>
</feature>
<dbReference type="EMBL" id="GG662498">
    <property type="protein sequence ID" value="EAR85877.1"/>
    <property type="molecule type" value="Genomic_DNA"/>
</dbReference>
<dbReference type="Proteomes" id="UP000009168">
    <property type="component" value="Unassembled WGS sequence"/>
</dbReference>
<dbReference type="KEGG" id="tet:TTHERM_00313590"/>
<feature type="region of interest" description="Disordered" evidence="1">
    <location>
        <begin position="830"/>
        <end position="903"/>
    </location>
</feature>
<evidence type="ECO:0000256" key="1">
    <source>
        <dbReference type="SAM" id="MobiDB-lite"/>
    </source>
</evidence>
<dbReference type="GeneID" id="7830995"/>
<proteinExistence type="predicted"/>
<keyword evidence="3" id="KW-1185">Reference proteome</keyword>
<sequence>MRAIRVLKQLMQNLENSQLHSTEKRDQFADVISLNNIPPTDSLGLSSRIINVLKSDLLVLCRIQKQLELGEVNPFQVQLNANDQDSSNNQIAPVSQQDNDLIEKINEWYNENNKIKISSIIELIKMCVRKVEKGEDIEIQKLVNAYDPEYGLLFCHLFCLAIEQVLNFTKLIQIEEIIAKCLNRMIDGINFQNMQYLETIISDNLKKLEQVMLITNQYLPEQHSIVVIFEKYNNLLQKLSVQNSIFYSNNQVIPNFNDLQGIIIKIQDYLYNPSPIKSNQDQQFIVAQILEETLGIFNGAFQRFQNIQLDHKSRHILYDRIEKIIVTCQMSPQYIQYQQHKDQTNSVTPKYSLHYNLNESSFYSQNSKTMSSMSYLKKRTSTIQQDYKILLNTLKRIGEYLISKNDNVIVLKDNNNQINYICKHNQNDFSNPLEKLINSQNNYIQNSETELSDQKQNGKNYSQIYKQIVLNSKYFNHIMKNKQIYEQQLQNIIYKRNQYEKEGAQILLGLKSALIIEINDQNLEQILLDNNSSLVITITDKLSGEQICETSLKSNINSIQLELPFSILPCNLQILEKQHKNSQDQKNNSIDSNLQENTEQLIQNESQSYLLFEKDICLTQFINTYLRLKNESYKNSTQINLKEFIDSSLDLDRSQSPQLSSIDISYSPEMEINQAPVFPVFQNALQSYSLSPSRSKRVSQDTIYKGSLKSIEEENYSSISANNIDMLKDKKRLKGEKKQSQQEPSSIRYPLNQDFIKDSEKSKHPPQNMCKSKEEQFTKFRFFIETKQIQAKENNFKNKNILLNKELPVNQSLEIDEVNLFKDKNIQNKNIEKQSQRQNNQKKKNFNLPDSDYQDLSKQTNFNDSYLNNSMQKTRSQFGSQDSLNDRQEEKAQKDLNPKTKQLKQINFIKPSQNNVNNHVIPQQINQKLKNKQNIEKNQQNKLQKINQLSPLSNTQKLNLTNKSNQSSIDNSMISFPNSKRNSQLQKHDFFQNSSINTSVVSIQYSQNDSLQPYQQHLQIGKSKILEKQSSNSRIKSNYYYSLEQSKENITIFQQKNYNLIHNNTKIHKTSVLKNINQKDNMLQVIQNKDKRSKSVQPHQISNLNKLDNLANSVNQVSQNTNQNQFKMRNQKLKLEDENNLDFDVNTQIKSFYGVLHELKTTKINIDM</sequence>
<gene>
    <name evidence="2" type="ORF">TTHERM_00313590</name>
</gene>
<accession>Q22KC2</accession>
<dbReference type="RefSeq" id="XP_001033540.1">
    <property type="nucleotide sequence ID" value="XM_001033540.3"/>
</dbReference>
<protein>
    <submittedName>
        <fullName evidence="2">Uncharacterized protein</fullName>
    </submittedName>
</protein>
<dbReference type="AlphaFoldDB" id="Q22KC2"/>
<feature type="compositionally biased region" description="Polar residues" evidence="1">
    <location>
        <begin position="950"/>
        <end position="979"/>
    </location>
</feature>